<reference evidence="4" key="1">
    <citation type="submission" date="2016-06" db="UniProtKB">
        <authorList>
            <consortium name="WormBaseParasite"/>
        </authorList>
    </citation>
    <scope>IDENTIFICATION</scope>
</reference>
<accession>A0A183EMS4</accession>
<evidence type="ECO:0000313" key="4">
    <source>
        <dbReference type="WBParaSite" id="GPUH_0002229201-mRNA-1"/>
    </source>
</evidence>
<dbReference type="Proteomes" id="UP000271098">
    <property type="component" value="Unassembled WGS sequence"/>
</dbReference>
<name>A0A183EMS4_9BILA</name>
<sequence length="68" mass="7639">MNVSEEEGEETPFESVLEEEEVVDDEEHDGPAADFASTANPFGAYEMALMNYLHEEVHNCMEKGAKKM</sequence>
<evidence type="ECO:0000313" key="3">
    <source>
        <dbReference type="Proteomes" id="UP000271098"/>
    </source>
</evidence>
<evidence type="ECO:0000256" key="1">
    <source>
        <dbReference type="SAM" id="MobiDB-lite"/>
    </source>
</evidence>
<dbReference type="EMBL" id="UYRT01094652">
    <property type="protein sequence ID" value="VDN39741.1"/>
    <property type="molecule type" value="Genomic_DNA"/>
</dbReference>
<feature type="compositionally biased region" description="Acidic residues" evidence="1">
    <location>
        <begin position="1"/>
        <end position="28"/>
    </location>
</feature>
<protein>
    <submittedName>
        <fullName evidence="2 4">Uncharacterized protein</fullName>
    </submittedName>
</protein>
<evidence type="ECO:0000313" key="2">
    <source>
        <dbReference type="EMBL" id="VDN39741.1"/>
    </source>
</evidence>
<dbReference type="AlphaFoldDB" id="A0A183EMS4"/>
<organism evidence="4">
    <name type="scientific">Gongylonema pulchrum</name>
    <dbReference type="NCBI Taxonomy" id="637853"/>
    <lineage>
        <taxon>Eukaryota</taxon>
        <taxon>Metazoa</taxon>
        <taxon>Ecdysozoa</taxon>
        <taxon>Nematoda</taxon>
        <taxon>Chromadorea</taxon>
        <taxon>Rhabditida</taxon>
        <taxon>Spirurina</taxon>
        <taxon>Spiruromorpha</taxon>
        <taxon>Spiruroidea</taxon>
        <taxon>Gongylonematidae</taxon>
        <taxon>Gongylonema</taxon>
    </lineage>
</organism>
<proteinExistence type="predicted"/>
<feature type="region of interest" description="Disordered" evidence="1">
    <location>
        <begin position="1"/>
        <end position="33"/>
    </location>
</feature>
<dbReference type="WBParaSite" id="GPUH_0002229201-mRNA-1">
    <property type="protein sequence ID" value="GPUH_0002229201-mRNA-1"/>
    <property type="gene ID" value="GPUH_0002229201"/>
</dbReference>
<keyword evidence="3" id="KW-1185">Reference proteome</keyword>
<gene>
    <name evidence="2" type="ORF">GPUH_LOCUS22264</name>
</gene>
<reference evidence="2 3" key="2">
    <citation type="submission" date="2018-11" db="EMBL/GenBank/DDBJ databases">
        <authorList>
            <consortium name="Pathogen Informatics"/>
        </authorList>
    </citation>
    <scope>NUCLEOTIDE SEQUENCE [LARGE SCALE GENOMIC DNA]</scope>
</reference>